<evidence type="ECO:0000259" key="1">
    <source>
        <dbReference type="Pfam" id="PF13723"/>
    </source>
</evidence>
<sequence>MNVICKFNFSIESWNFALNREVAEHEWKEEASYWYEQIQTRESIKPKLDFLPLAQRRRLNNEARLMFEAAWDLTNQEDNYPVIYASLRSEINRSLELIQSLVTEGSISPTSFGLSVHNALIGQWSILKKVTQESTAISSLYENLEVSLLKAYTLLQEGHKKVVILLVEGELSSKFDYREQDLQLPLSYALALVVVPGNDYTLTMVEEATLPQPPFIDSNLLFIKSQKLGLQSWDSYAQERSWKWCKN</sequence>
<dbReference type="Pfam" id="PF13723">
    <property type="entry name" value="Ketoacyl-synt_2"/>
    <property type="match status" value="1"/>
</dbReference>
<protein>
    <recommendedName>
        <fullName evidence="1">Beta-ketoacyl synthase-like N-terminal domain-containing protein</fullName>
    </recommendedName>
</protein>
<feature type="domain" description="Beta-ketoacyl synthase-like N-terminal" evidence="1">
    <location>
        <begin position="36"/>
        <end position="244"/>
    </location>
</feature>
<dbReference type="Proteomes" id="UP000265691">
    <property type="component" value="Unassembled WGS sequence"/>
</dbReference>
<keyword evidence="3" id="KW-1185">Reference proteome</keyword>
<gene>
    <name evidence="2" type="ORF">CKF54_06275</name>
</gene>
<name>A0A3A1Y2H2_9GAMM</name>
<evidence type="ECO:0000313" key="2">
    <source>
        <dbReference type="EMBL" id="RIY31641.1"/>
    </source>
</evidence>
<dbReference type="AlphaFoldDB" id="A0A3A1Y2H2"/>
<dbReference type="RefSeq" id="WP_119525511.1">
    <property type="nucleotide sequence ID" value="NZ_NRHC01000083.1"/>
</dbReference>
<proteinExistence type="predicted"/>
<dbReference type="OrthoDB" id="9798676at2"/>
<dbReference type="InterPro" id="IPR014030">
    <property type="entry name" value="Ketoacyl_synth_N"/>
</dbReference>
<accession>A0A3A1Y2H2</accession>
<comment type="caution">
    <text evidence="2">The sequence shown here is derived from an EMBL/GenBank/DDBJ whole genome shotgun (WGS) entry which is preliminary data.</text>
</comment>
<dbReference type="EMBL" id="NRHC01000083">
    <property type="protein sequence ID" value="RIY31641.1"/>
    <property type="molecule type" value="Genomic_DNA"/>
</dbReference>
<organism evidence="2 3">
    <name type="scientific">Psittacicella hinzii</name>
    <dbReference type="NCBI Taxonomy" id="2028575"/>
    <lineage>
        <taxon>Bacteria</taxon>
        <taxon>Pseudomonadati</taxon>
        <taxon>Pseudomonadota</taxon>
        <taxon>Gammaproteobacteria</taxon>
        <taxon>Pasteurellales</taxon>
        <taxon>Psittacicellaceae</taxon>
        <taxon>Psittacicella</taxon>
    </lineage>
</organism>
<evidence type="ECO:0000313" key="3">
    <source>
        <dbReference type="Proteomes" id="UP000265691"/>
    </source>
</evidence>
<reference evidence="2 3" key="1">
    <citation type="submission" date="2017-08" db="EMBL/GenBank/DDBJ databases">
        <title>Reclassification of Bisgaard taxon 37 and 44.</title>
        <authorList>
            <person name="Christensen H."/>
        </authorList>
    </citation>
    <scope>NUCLEOTIDE SEQUENCE [LARGE SCALE GENOMIC DNA]</scope>
    <source>
        <strain evidence="2 3">B96_3</strain>
    </source>
</reference>